<gene>
    <name evidence="6" type="ORF">QVD17_39857</name>
</gene>
<proteinExistence type="predicted"/>
<organism evidence="6 7">
    <name type="scientific">Tagetes erecta</name>
    <name type="common">African marigold</name>
    <dbReference type="NCBI Taxonomy" id="13708"/>
    <lineage>
        <taxon>Eukaryota</taxon>
        <taxon>Viridiplantae</taxon>
        <taxon>Streptophyta</taxon>
        <taxon>Embryophyta</taxon>
        <taxon>Tracheophyta</taxon>
        <taxon>Spermatophyta</taxon>
        <taxon>Magnoliopsida</taxon>
        <taxon>eudicotyledons</taxon>
        <taxon>Gunneridae</taxon>
        <taxon>Pentapetalae</taxon>
        <taxon>asterids</taxon>
        <taxon>campanulids</taxon>
        <taxon>Asterales</taxon>
        <taxon>Asteraceae</taxon>
        <taxon>Asteroideae</taxon>
        <taxon>Heliantheae alliance</taxon>
        <taxon>Tageteae</taxon>
        <taxon>Tagetes</taxon>
    </lineage>
</organism>
<dbReference type="InterPro" id="IPR055081">
    <property type="entry name" value="NLP1-9_GAF"/>
</dbReference>
<evidence type="ECO:0000256" key="2">
    <source>
        <dbReference type="ARBA" id="ARBA00023125"/>
    </source>
</evidence>
<keyword evidence="2" id="KW-0238">DNA-binding</keyword>
<keyword evidence="7" id="KW-1185">Reference proteome</keyword>
<keyword evidence="4" id="KW-0539">Nucleus</keyword>
<dbReference type="AlphaFoldDB" id="A0AAD8JT52"/>
<keyword evidence="3" id="KW-0804">Transcription</keyword>
<dbReference type="PANTHER" id="PTHR32002:SF49">
    <property type="entry name" value="BILE ACID:SODIUM SYMPORTER_ARSENICAL RESISTANCE PROTEIN ACR3-RELATED"/>
    <property type="match status" value="1"/>
</dbReference>
<dbReference type="GO" id="GO:0003677">
    <property type="term" value="F:DNA binding"/>
    <property type="evidence" value="ECO:0007669"/>
    <property type="project" value="UniProtKB-KW"/>
</dbReference>
<sequence length="607" mass="69168">MVVDYIAPSEVTCNTTLKVLPPEHYKKILDVIGVESPKSSDPSQCKGSQSDSFSDDFDMNVSEFVEAFPNPPPQMLYESESLWVFCSQSKNNSSSADVGTPINIIHHKIISAFSNMESWPEFFGQFWVPVTIDDKLLLTTLDQPFSVTYLSKDFVMFRLCSEKYKYNLDVNKLDIEGDPMILSGGPANAFLNRFPTYFNDIEWFQLEHGDDGKWMISIMLPICFPSKSYCIGVLELVPQNREYADLGNLVLHAIDGIKEAGLDVYYIQDIIPYKIISGLKLAKEEIEEALKVVCESHNLALAQAWIACEDKSHVLLSSSLEDNNSKKLFAIKLTGYLYAEDEHIDLDEFNRLCDLTPRVIQGELLLDTLQDYESRCISDFFPDMPDDKEAGFFHNSSAFEICLRSIDTGDFDYAFEFIWVKHSNYIIFLEALLYTLKRCLPRFKFASGVDLGDELDVIVDEADKIKIFQGKRSSPMLTSREEGKKQMLVDYMTHSEETCKTTTKVLLEDIEKQLDLFGTESPPIPGETSSNNIFQEKTFFAVGKAVDKGKKPMVKCKTAEILLTREDIEKQFYKPMKEAAENLKVSLSTLKRKLRKLGILEWPRTKQ</sequence>
<keyword evidence="1" id="KW-0805">Transcription regulation</keyword>
<name>A0AAD8JT52_TARER</name>
<dbReference type="Pfam" id="PF22922">
    <property type="entry name" value="GAF_NLP"/>
    <property type="match status" value="1"/>
</dbReference>
<evidence type="ECO:0000313" key="6">
    <source>
        <dbReference type="EMBL" id="KAK1408222.1"/>
    </source>
</evidence>
<evidence type="ECO:0000313" key="7">
    <source>
        <dbReference type="Proteomes" id="UP001229421"/>
    </source>
</evidence>
<evidence type="ECO:0000256" key="3">
    <source>
        <dbReference type="ARBA" id="ARBA00023163"/>
    </source>
</evidence>
<dbReference type="GO" id="GO:0003700">
    <property type="term" value="F:DNA-binding transcription factor activity"/>
    <property type="evidence" value="ECO:0007669"/>
    <property type="project" value="InterPro"/>
</dbReference>
<dbReference type="InterPro" id="IPR003035">
    <property type="entry name" value="RWP-RK_dom"/>
</dbReference>
<evidence type="ECO:0000256" key="4">
    <source>
        <dbReference type="ARBA" id="ARBA00023242"/>
    </source>
</evidence>
<reference evidence="6" key="1">
    <citation type="journal article" date="2023" name="bioRxiv">
        <title>Improved chromosome-level genome assembly for marigold (Tagetes erecta).</title>
        <authorList>
            <person name="Jiang F."/>
            <person name="Yuan L."/>
            <person name="Wang S."/>
            <person name="Wang H."/>
            <person name="Xu D."/>
            <person name="Wang A."/>
            <person name="Fan W."/>
        </authorList>
    </citation>
    <scope>NUCLEOTIDE SEQUENCE</scope>
    <source>
        <strain evidence="6">WSJ</strain>
        <tissue evidence="6">Leaf</tissue>
    </source>
</reference>
<dbReference type="InterPro" id="IPR045012">
    <property type="entry name" value="NLP"/>
</dbReference>
<accession>A0AAD8JT52</accession>
<dbReference type="Pfam" id="PF02042">
    <property type="entry name" value="RWP-RK"/>
    <property type="match status" value="1"/>
</dbReference>
<dbReference type="PROSITE" id="PS51519">
    <property type="entry name" value="RWP_RK"/>
    <property type="match status" value="1"/>
</dbReference>
<dbReference type="EMBL" id="JAUHHV010000011">
    <property type="protein sequence ID" value="KAK1408222.1"/>
    <property type="molecule type" value="Genomic_DNA"/>
</dbReference>
<evidence type="ECO:0000256" key="1">
    <source>
        <dbReference type="ARBA" id="ARBA00023015"/>
    </source>
</evidence>
<comment type="caution">
    <text evidence="6">The sequence shown here is derived from an EMBL/GenBank/DDBJ whole genome shotgun (WGS) entry which is preliminary data.</text>
</comment>
<feature type="domain" description="RWP-RK" evidence="5">
    <location>
        <begin position="544"/>
        <end position="607"/>
    </location>
</feature>
<dbReference type="Proteomes" id="UP001229421">
    <property type="component" value="Unassembled WGS sequence"/>
</dbReference>
<evidence type="ECO:0000259" key="5">
    <source>
        <dbReference type="PROSITE" id="PS51519"/>
    </source>
</evidence>
<protein>
    <recommendedName>
        <fullName evidence="5">RWP-RK domain-containing protein</fullName>
    </recommendedName>
</protein>
<dbReference type="PANTHER" id="PTHR32002">
    <property type="entry name" value="PROTEIN NLP8"/>
    <property type="match status" value="1"/>
</dbReference>